<feature type="region of interest" description="Disordered" evidence="1">
    <location>
        <begin position="40"/>
        <end position="81"/>
    </location>
</feature>
<reference evidence="3 4" key="1">
    <citation type="submission" date="2017-03" db="EMBL/GenBank/DDBJ databases">
        <title>WGS assembly of Porphyra umbilicalis.</title>
        <authorList>
            <person name="Brawley S.H."/>
            <person name="Blouin N.A."/>
            <person name="Ficko-Blean E."/>
            <person name="Wheeler G.L."/>
            <person name="Lohr M."/>
            <person name="Goodson H.V."/>
            <person name="Jenkins J.W."/>
            <person name="Blaby-Haas C.E."/>
            <person name="Helliwell K.E."/>
            <person name="Chan C."/>
            <person name="Marriage T."/>
            <person name="Bhattacharya D."/>
            <person name="Klein A.S."/>
            <person name="Badis Y."/>
            <person name="Brodie J."/>
            <person name="Cao Y."/>
            <person name="Collen J."/>
            <person name="Dittami S.M."/>
            <person name="Gachon C.M."/>
            <person name="Green B.R."/>
            <person name="Karpowicz S."/>
            <person name="Kim J.W."/>
            <person name="Kudahl U."/>
            <person name="Lin S."/>
            <person name="Michel G."/>
            <person name="Mittag M."/>
            <person name="Olson B.J."/>
            <person name="Pangilinan J."/>
            <person name="Peng Y."/>
            <person name="Qiu H."/>
            <person name="Shu S."/>
            <person name="Singer J.T."/>
            <person name="Smith A.G."/>
            <person name="Sprecher B.N."/>
            <person name="Wagner V."/>
            <person name="Wang W."/>
            <person name="Wang Z.-Y."/>
            <person name="Yan J."/>
            <person name="Yarish C."/>
            <person name="Zoeuner-Riek S."/>
            <person name="Zhuang Y."/>
            <person name="Zou Y."/>
            <person name="Lindquist E.A."/>
            <person name="Grimwood J."/>
            <person name="Barry K."/>
            <person name="Rokhsar D.S."/>
            <person name="Schmutz J."/>
            <person name="Stiller J.W."/>
            <person name="Grossman A.R."/>
            <person name="Prochnik S.E."/>
        </authorList>
    </citation>
    <scope>NUCLEOTIDE SEQUENCE [LARGE SCALE GENOMIC DNA]</scope>
    <source>
        <strain evidence="3">4086291</strain>
    </source>
</reference>
<sequence>MTAFVAAAALPGRAPTRLGSVSSLRPSGVAVRRSRRCRTSSLRMAEEGVKAESETETAAEAPEGLVRPEKKGKVGGKKSLLKPDGTPYAPWMGGLVEEPSEFKAKAPKTDAKGRLANDPQAGELAGVGLKGRILGDEVDLRWDTGTEVNNLGFKVMRRAGKSDKWEFVADYQTAPSELQSKGSEGGSYTFIDSSNPPPGTWIYRVSDVSKEKKVNDLAQCMVDVEDSNDRSTQKVALAVLVVLGVVCVLLGVALDPQ</sequence>
<evidence type="ECO:0000313" key="3">
    <source>
        <dbReference type="EMBL" id="OSX75766.1"/>
    </source>
</evidence>
<evidence type="ECO:0000256" key="2">
    <source>
        <dbReference type="SAM" id="Phobius"/>
    </source>
</evidence>
<protein>
    <submittedName>
        <fullName evidence="3">Uncharacterized protein</fullName>
    </submittedName>
</protein>
<organism evidence="3 4">
    <name type="scientific">Porphyra umbilicalis</name>
    <name type="common">Purple laver</name>
    <name type="synonym">Red alga</name>
    <dbReference type="NCBI Taxonomy" id="2786"/>
    <lineage>
        <taxon>Eukaryota</taxon>
        <taxon>Rhodophyta</taxon>
        <taxon>Bangiophyceae</taxon>
        <taxon>Bangiales</taxon>
        <taxon>Bangiaceae</taxon>
        <taxon>Porphyra</taxon>
    </lineage>
</organism>
<evidence type="ECO:0000313" key="4">
    <source>
        <dbReference type="Proteomes" id="UP000218209"/>
    </source>
</evidence>
<keyword evidence="2" id="KW-1133">Transmembrane helix</keyword>
<dbReference type="EMBL" id="KV918891">
    <property type="protein sequence ID" value="OSX75766.1"/>
    <property type="molecule type" value="Genomic_DNA"/>
</dbReference>
<keyword evidence="4" id="KW-1185">Reference proteome</keyword>
<feature type="compositionally biased region" description="Basic and acidic residues" evidence="1">
    <location>
        <begin position="44"/>
        <end position="53"/>
    </location>
</feature>
<evidence type="ECO:0000256" key="1">
    <source>
        <dbReference type="SAM" id="MobiDB-lite"/>
    </source>
</evidence>
<dbReference type="AlphaFoldDB" id="A0A1X6P4S7"/>
<feature type="transmembrane region" description="Helical" evidence="2">
    <location>
        <begin position="235"/>
        <end position="254"/>
    </location>
</feature>
<accession>A0A1X6P4S7</accession>
<proteinExistence type="predicted"/>
<gene>
    <name evidence="3" type="ORF">BU14_0222s0011</name>
</gene>
<dbReference type="Proteomes" id="UP000218209">
    <property type="component" value="Unassembled WGS sequence"/>
</dbReference>
<keyword evidence="2" id="KW-0472">Membrane</keyword>
<name>A0A1X6P4S7_PORUM</name>
<keyword evidence="2" id="KW-0812">Transmembrane</keyword>
<dbReference type="OrthoDB" id="4350at2759"/>